<dbReference type="SUPFAM" id="SSF55729">
    <property type="entry name" value="Acyl-CoA N-acyltransferases (Nat)"/>
    <property type="match status" value="1"/>
</dbReference>
<dbReference type="InterPro" id="IPR019787">
    <property type="entry name" value="Znf_PHD-finger"/>
</dbReference>
<dbReference type="InterPro" id="IPR001965">
    <property type="entry name" value="Znf_PHD"/>
</dbReference>
<dbReference type="Gene3D" id="3.30.40.10">
    <property type="entry name" value="Zinc/RING finger domain, C3HC4 (zinc finger)"/>
    <property type="match status" value="1"/>
</dbReference>
<dbReference type="InterPro" id="IPR042163">
    <property type="entry name" value="PHF12"/>
</dbReference>
<comment type="caution">
    <text evidence="7">The sequence shown here is derived from an EMBL/GenBank/DDBJ whole genome shotgun (WGS) entry which is preliminary data.</text>
</comment>
<name>A0A8K0H8B3_9ROSA</name>
<dbReference type="InterPro" id="IPR013083">
    <property type="entry name" value="Znf_RING/FYVE/PHD"/>
</dbReference>
<proteinExistence type="predicted"/>
<dbReference type="CDD" id="cd04301">
    <property type="entry name" value="NAT_SF"/>
    <property type="match status" value="1"/>
</dbReference>
<dbReference type="InterPro" id="IPR016181">
    <property type="entry name" value="Acyl_CoA_acyltransferase"/>
</dbReference>
<accession>A0A8K0H8B3</accession>
<gene>
    <name evidence="7" type="ORF">FNV43_RR12482</name>
</gene>
<dbReference type="GO" id="GO:0016747">
    <property type="term" value="F:acyltransferase activity, transferring groups other than amino-acyl groups"/>
    <property type="evidence" value="ECO:0007669"/>
    <property type="project" value="InterPro"/>
</dbReference>
<evidence type="ECO:0000313" key="8">
    <source>
        <dbReference type="Proteomes" id="UP000796880"/>
    </source>
</evidence>
<dbReference type="InterPro" id="IPR019786">
    <property type="entry name" value="Zinc_finger_PHD-type_CS"/>
</dbReference>
<evidence type="ECO:0000259" key="6">
    <source>
        <dbReference type="PROSITE" id="PS51186"/>
    </source>
</evidence>
<evidence type="ECO:0000256" key="2">
    <source>
        <dbReference type="ARBA" id="ARBA00022771"/>
    </source>
</evidence>
<evidence type="ECO:0000313" key="7">
    <source>
        <dbReference type="EMBL" id="KAF3447299.1"/>
    </source>
</evidence>
<dbReference type="OrthoDB" id="1903104at2759"/>
<keyword evidence="2 4" id="KW-0863">Zinc-finger</keyword>
<evidence type="ECO:0000256" key="3">
    <source>
        <dbReference type="ARBA" id="ARBA00022833"/>
    </source>
</evidence>
<sequence>MHVVELFEFHLPSLPLLPLKSVLSNRSTIPAGQGSNFILEDGRSLMHCVKVTLKENKINTLKYDPFIYDNKCSVCHCDRDEEEEVLIMCDWCPSAFHPTCVGLNEVPYQNHNYNWTCPSCSCGICGNGRKHRLVFCHHCPMKYHTGCITKDGKKKINKFCSKGCVQIYRGLRNIRRGKPIPVAGGNNNLTWTLLKLTGSKRTDIFKKAENYKNLERALYVMRECFDYNQKQRIVIEDVIMGGGALKFKKFYTAVLKSGDELITVATVRIHGEKLAEIALVATRSQYRRLGMCRALINELEKQLSDLGVERLTVPLPAIPSDLHTCFSSLGFSKMTLYERSRLLKYTLLDLPDTVMWHKFLKGFFFKFKPVQ</sequence>
<dbReference type="Proteomes" id="UP000796880">
    <property type="component" value="Unassembled WGS sequence"/>
</dbReference>
<dbReference type="Pfam" id="PF00628">
    <property type="entry name" value="PHD"/>
    <property type="match status" value="1"/>
</dbReference>
<dbReference type="InterPro" id="IPR011011">
    <property type="entry name" value="Znf_FYVE_PHD"/>
</dbReference>
<evidence type="ECO:0000256" key="1">
    <source>
        <dbReference type="ARBA" id="ARBA00022723"/>
    </source>
</evidence>
<dbReference type="InterPro" id="IPR056511">
    <property type="entry name" value="IDM1_C"/>
</dbReference>
<dbReference type="SMART" id="SM00249">
    <property type="entry name" value="PHD"/>
    <property type="match status" value="2"/>
</dbReference>
<dbReference type="PANTHER" id="PTHR46309:SF12">
    <property type="entry name" value="GB|AAC80581.1"/>
    <property type="match status" value="1"/>
</dbReference>
<evidence type="ECO:0000259" key="5">
    <source>
        <dbReference type="PROSITE" id="PS50016"/>
    </source>
</evidence>
<dbReference type="SUPFAM" id="SSF57903">
    <property type="entry name" value="FYVE/PHD zinc finger"/>
    <property type="match status" value="1"/>
</dbReference>
<feature type="domain" description="N-acetyltransferase" evidence="6">
    <location>
        <begin position="202"/>
        <end position="360"/>
    </location>
</feature>
<dbReference type="GO" id="GO:0003714">
    <property type="term" value="F:transcription corepressor activity"/>
    <property type="evidence" value="ECO:0007669"/>
    <property type="project" value="InterPro"/>
</dbReference>
<organism evidence="7 8">
    <name type="scientific">Rhamnella rubrinervis</name>
    <dbReference type="NCBI Taxonomy" id="2594499"/>
    <lineage>
        <taxon>Eukaryota</taxon>
        <taxon>Viridiplantae</taxon>
        <taxon>Streptophyta</taxon>
        <taxon>Embryophyta</taxon>
        <taxon>Tracheophyta</taxon>
        <taxon>Spermatophyta</taxon>
        <taxon>Magnoliopsida</taxon>
        <taxon>eudicotyledons</taxon>
        <taxon>Gunneridae</taxon>
        <taxon>Pentapetalae</taxon>
        <taxon>rosids</taxon>
        <taxon>fabids</taxon>
        <taxon>Rosales</taxon>
        <taxon>Rhamnaceae</taxon>
        <taxon>rhamnoid group</taxon>
        <taxon>Rhamneae</taxon>
        <taxon>Rhamnella</taxon>
    </lineage>
</organism>
<dbReference type="PROSITE" id="PS01359">
    <property type="entry name" value="ZF_PHD_1"/>
    <property type="match status" value="1"/>
</dbReference>
<dbReference type="PROSITE" id="PS50016">
    <property type="entry name" value="ZF_PHD_2"/>
    <property type="match status" value="1"/>
</dbReference>
<dbReference type="Pfam" id="PF23209">
    <property type="entry name" value="IDM1_C"/>
    <property type="match status" value="1"/>
</dbReference>
<keyword evidence="1" id="KW-0479">Metal-binding</keyword>
<protein>
    <submittedName>
        <fullName evidence="7">Uncharacterized protein</fullName>
    </submittedName>
</protein>
<dbReference type="GO" id="GO:0008270">
    <property type="term" value="F:zinc ion binding"/>
    <property type="evidence" value="ECO:0007669"/>
    <property type="project" value="UniProtKB-KW"/>
</dbReference>
<dbReference type="PANTHER" id="PTHR46309">
    <property type="entry name" value="PHD FINGER PROTEIN 12"/>
    <property type="match status" value="1"/>
</dbReference>
<dbReference type="InterPro" id="IPR000182">
    <property type="entry name" value="GNAT_dom"/>
</dbReference>
<keyword evidence="8" id="KW-1185">Reference proteome</keyword>
<feature type="domain" description="PHD-type" evidence="5">
    <location>
        <begin position="69"/>
        <end position="123"/>
    </location>
</feature>
<dbReference type="GO" id="GO:0006357">
    <property type="term" value="P:regulation of transcription by RNA polymerase II"/>
    <property type="evidence" value="ECO:0007669"/>
    <property type="project" value="TreeGrafter"/>
</dbReference>
<dbReference type="AlphaFoldDB" id="A0A8K0H8B3"/>
<dbReference type="GO" id="GO:0005634">
    <property type="term" value="C:nucleus"/>
    <property type="evidence" value="ECO:0007669"/>
    <property type="project" value="TreeGrafter"/>
</dbReference>
<dbReference type="PROSITE" id="PS51186">
    <property type="entry name" value="GNAT"/>
    <property type="match status" value="1"/>
</dbReference>
<dbReference type="Gene3D" id="3.40.630.30">
    <property type="match status" value="1"/>
</dbReference>
<dbReference type="EMBL" id="VOIH02000005">
    <property type="protein sequence ID" value="KAF3447299.1"/>
    <property type="molecule type" value="Genomic_DNA"/>
</dbReference>
<reference evidence="7" key="1">
    <citation type="submission" date="2020-03" db="EMBL/GenBank/DDBJ databases">
        <title>A high-quality chromosome-level genome assembly of a woody plant with both climbing and erect habits, Rhamnella rubrinervis.</title>
        <authorList>
            <person name="Lu Z."/>
            <person name="Yang Y."/>
            <person name="Zhu X."/>
            <person name="Sun Y."/>
        </authorList>
    </citation>
    <scope>NUCLEOTIDE SEQUENCE</scope>
    <source>
        <strain evidence="7">BYM</strain>
        <tissue evidence="7">Leaf</tissue>
    </source>
</reference>
<keyword evidence="3" id="KW-0862">Zinc</keyword>
<evidence type="ECO:0000256" key="4">
    <source>
        <dbReference type="PROSITE-ProRule" id="PRU00146"/>
    </source>
</evidence>